<dbReference type="Pfam" id="PF03458">
    <property type="entry name" value="Gly_transporter"/>
    <property type="match status" value="2"/>
</dbReference>
<dbReference type="KEGG" id="aaf:AURANDRAFT_22426"/>
<dbReference type="RefSeq" id="XP_009034487.1">
    <property type="nucleotide sequence ID" value="XM_009036239.1"/>
</dbReference>
<dbReference type="PANTHER" id="PTHR30506:SF3">
    <property type="entry name" value="UPF0126 INNER MEMBRANE PROTEIN YADS-RELATED"/>
    <property type="match status" value="1"/>
</dbReference>
<evidence type="ECO:0000313" key="8">
    <source>
        <dbReference type="EMBL" id="EGB10914.1"/>
    </source>
</evidence>
<dbReference type="AlphaFoldDB" id="F0Y1L8"/>
<name>F0Y1L8_AURAN</name>
<keyword evidence="5 6" id="KW-0472">Membrane</keyword>
<evidence type="ECO:0000256" key="5">
    <source>
        <dbReference type="ARBA" id="ARBA00023136"/>
    </source>
</evidence>
<protein>
    <recommendedName>
        <fullName evidence="7">Glycine transporter domain-containing protein</fullName>
    </recommendedName>
</protein>
<feature type="transmembrane region" description="Helical" evidence="6">
    <location>
        <begin position="148"/>
        <end position="167"/>
    </location>
</feature>
<dbReference type="GeneID" id="20219606"/>
<dbReference type="eggNOG" id="ENOG502S0MY">
    <property type="taxonomic scope" value="Eukaryota"/>
</dbReference>
<dbReference type="EMBL" id="GL833123">
    <property type="protein sequence ID" value="EGB10914.1"/>
    <property type="molecule type" value="Genomic_DNA"/>
</dbReference>
<feature type="transmembrane region" description="Helical" evidence="6">
    <location>
        <begin position="78"/>
        <end position="101"/>
    </location>
</feature>
<feature type="domain" description="Glycine transporter" evidence="7">
    <location>
        <begin position="29"/>
        <end position="101"/>
    </location>
</feature>
<dbReference type="InterPro" id="IPR005115">
    <property type="entry name" value="Gly_transporter"/>
</dbReference>
<evidence type="ECO:0000256" key="1">
    <source>
        <dbReference type="ARBA" id="ARBA00004651"/>
    </source>
</evidence>
<dbReference type="OrthoDB" id="67004at2759"/>
<reference evidence="8 9" key="1">
    <citation type="journal article" date="2011" name="Proc. Natl. Acad. Sci. U.S.A.">
        <title>Niche of harmful alga Aureococcus anophagefferens revealed through ecogenomics.</title>
        <authorList>
            <person name="Gobler C.J."/>
            <person name="Berry D.L."/>
            <person name="Dyhrman S.T."/>
            <person name="Wilhelm S.W."/>
            <person name="Salamov A."/>
            <person name="Lobanov A.V."/>
            <person name="Zhang Y."/>
            <person name="Collier J.L."/>
            <person name="Wurch L.L."/>
            <person name="Kustka A.B."/>
            <person name="Dill B.D."/>
            <person name="Shah M."/>
            <person name="VerBerkmoes N.C."/>
            <person name="Kuo A."/>
            <person name="Terry A."/>
            <person name="Pangilinan J."/>
            <person name="Lindquist E.A."/>
            <person name="Lucas S."/>
            <person name="Paulsen I.T."/>
            <person name="Hattenrath-Lehmann T.K."/>
            <person name="Talmage S.C."/>
            <person name="Walker E.A."/>
            <person name="Koch F."/>
            <person name="Burson A.M."/>
            <person name="Marcoval M.A."/>
            <person name="Tang Y.Z."/>
            <person name="Lecleir G.R."/>
            <person name="Coyne K.J."/>
            <person name="Berg G.M."/>
            <person name="Bertrand E.M."/>
            <person name="Saito M.A."/>
            <person name="Gladyshev V.N."/>
            <person name="Grigoriev I.V."/>
        </authorList>
    </citation>
    <scope>NUCLEOTIDE SEQUENCE [LARGE SCALE GENOMIC DNA]</scope>
    <source>
        <strain evidence="9">CCMP 1984</strain>
    </source>
</reference>
<evidence type="ECO:0000256" key="3">
    <source>
        <dbReference type="ARBA" id="ARBA00022692"/>
    </source>
</evidence>
<feature type="domain" description="Glycine transporter" evidence="7">
    <location>
        <begin position="119"/>
        <end position="201"/>
    </location>
</feature>
<feature type="transmembrane region" description="Helical" evidence="6">
    <location>
        <begin position="179"/>
        <end position="202"/>
    </location>
</feature>
<dbReference type="OMA" id="RWTMAST"/>
<keyword evidence="4 6" id="KW-1133">Transmembrane helix</keyword>
<dbReference type="InParanoid" id="F0Y1L8"/>
<comment type="subcellular location">
    <subcellularLocation>
        <location evidence="1">Cell membrane</location>
        <topology evidence="1">Multi-pass membrane protein</topology>
    </subcellularLocation>
</comment>
<evidence type="ECO:0000256" key="2">
    <source>
        <dbReference type="ARBA" id="ARBA00022475"/>
    </source>
</evidence>
<dbReference type="GO" id="GO:0005886">
    <property type="term" value="C:plasma membrane"/>
    <property type="evidence" value="ECO:0007669"/>
    <property type="project" value="UniProtKB-SubCell"/>
</dbReference>
<evidence type="ECO:0000313" key="9">
    <source>
        <dbReference type="Proteomes" id="UP000002729"/>
    </source>
</evidence>
<evidence type="ECO:0000259" key="7">
    <source>
        <dbReference type="Pfam" id="PF03458"/>
    </source>
</evidence>
<keyword evidence="9" id="KW-1185">Reference proteome</keyword>
<evidence type="ECO:0000256" key="4">
    <source>
        <dbReference type="ARBA" id="ARBA00022989"/>
    </source>
</evidence>
<feature type="transmembrane region" description="Helical" evidence="6">
    <location>
        <begin position="116"/>
        <end position="136"/>
    </location>
</feature>
<proteinExistence type="predicted"/>
<gene>
    <name evidence="8" type="ORF">AURANDRAFT_22426</name>
</gene>
<dbReference type="Proteomes" id="UP000002729">
    <property type="component" value="Unassembled WGS sequence"/>
</dbReference>
<keyword evidence="2" id="KW-1003">Cell membrane</keyword>
<feature type="transmembrane region" description="Helical" evidence="6">
    <location>
        <begin position="42"/>
        <end position="66"/>
    </location>
</feature>
<dbReference type="PANTHER" id="PTHR30506">
    <property type="entry name" value="INNER MEMBRANE PROTEIN"/>
    <property type="match status" value="1"/>
</dbReference>
<evidence type="ECO:0000256" key="6">
    <source>
        <dbReference type="SAM" id="Phobius"/>
    </source>
</evidence>
<sequence>MAACHRTLRGTALWDSIHAADHAFEVGANYVGDASFGVTGTVAAGAAGLDAFGCVVVGFITALGGGTCRDVLLGRLPIFWLVAWDEALLCVAVCAATFFAWPPLARRRGLSVEGELLFWTDTVGLGVFAANGALVGDDMHPAAPPGRELHFAACAACGLVTATFGGLTRDVLLRRPGRILYAHAEVYAAPAFLGGLATTAWLRLHGRRRRVEAVLLGVYATVHCRVFAAERGWRLPAWATAAR</sequence>
<accession>F0Y1L8</accession>
<keyword evidence="3 6" id="KW-0812">Transmembrane</keyword>
<organism evidence="9">
    <name type="scientific">Aureococcus anophagefferens</name>
    <name type="common">Harmful bloom alga</name>
    <dbReference type="NCBI Taxonomy" id="44056"/>
    <lineage>
        <taxon>Eukaryota</taxon>
        <taxon>Sar</taxon>
        <taxon>Stramenopiles</taxon>
        <taxon>Ochrophyta</taxon>
        <taxon>Pelagophyceae</taxon>
        <taxon>Pelagomonadales</taxon>
        <taxon>Pelagomonadaceae</taxon>
        <taxon>Aureococcus</taxon>
    </lineage>
</organism>